<dbReference type="Proteomes" id="UP000198956">
    <property type="component" value="Unassembled WGS sequence"/>
</dbReference>
<dbReference type="AlphaFoldDB" id="A0A1G7XZM1"/>
<evidence type="ECO:0000256" key="8">
    <source>
        <dbReference type="SAM" id="Phobius"/>
    </source>
</evidence>
<keyword evidence="4" id="KW-0309">Germination</keyword>
<evidence type="ECO:0000256" key="1">
    <source>
        <dbReference type="ARBA" id="ARBA00004141"/>
    </source>
</evidence>
<keyword evidence="3" id="KW-0813">Transport</keyword>
<dbReference type="OrthoDB" id="2716906at2"/>
<sequence length="366" mass="41099">MISHPKDRITQTQATIVVANTMLATGILTLPRRVLDAAGTADAWISLLLGGLISLFAGYMITKVSLLFPEYTFYQYSQALTGKFIGTILNVLLIVYCIFVCGYVVRILGEVIHVFVLEKTPIEVVIIVFMSVATYLTVGGINPIARLCELFTLPIVLILFLTLTLSFSHFELDNLRPLLSEGFTPVWEGVKNTAFSFTGFEIMFIVTAFMTEPNKAVRSTITAISTIIVLYISVVVVAIGIFTVEELKTLTWPTMTLAKDIEFPGAFFERFDSFLVIVWIMAIYTTFVPYHYAASLGLGQLFQKNMYYFVFGVLPAIYIIAMYPKDLNATFKLGEFMGYLAIFFTMIIPIFLWLVAKARRGNHEKN</sequence>
<dbReference type="PANTHER" id="PTHR34975:SF2">
    <property type="entry name" value="SPORE GERMINATION PROTEIN A2"/>
    <property type="match status" value="1"/>
</dbReference>
<evidence type="ECO:0000313" key="12">
    <source>
        <dbReference type="Proteomes" id="UP000826616"/>
    </source>
</evidence>
<keyword evidence="7 8" id="KW-0472">Membrane</keyword>
<dbReference type="GO" id="GO:0009847">
    <property type="term" value="P:spore germination"/>
    <property type="evidence" value="ECO:0007669"/>
    <property type="project" value="InterPro"/>
</dbReference>
<evidence type="ECO:0000256" key="7">
    <source>
        <dbReference type="ARBA" id="ARBA00023136"/>
    </source>
</evidence>
<dbReference type="InterPro" id="IPR004761">
    <property type="entry name" value="Spore_GerAB"/>
</dbReference>
<comment type="subcellular location">
    <subcellularLocation>
        <location evidence="1">Membrane</location>
        <topology evidence="1">Multi-pass membrane protein</topology>
    </subcellularLocation>
</comment>
<feature type="transmembrane region" description="Helical" evidence="8">
    <location>
        <begin position="306"/>
        <end position="324"/>
    </location>
</feature>
<reference evidence="10 11" key="1">
    <citation type="submission" date="2016-10" db="EMBL/GenBank/DDBJ databases">
        <authorList>
            <person name="de Groot N.N."/>
        </authorList>
    </citation>
    <scope>NUCLEOTIDE SEQUENCE [LARGE SCALE GENOMIC DNA]</scope>
    <source>
        <strain evidence="10 11">L 420-91</strain>
    </source>
</reference>
<protein>
    <submittedName>
        <fullName evidence="10">Spore germination protein</fullName>
    </submittedName>
</protein>
<evidence type="ECO:0000313" key="9">
    <source>
        <dbReference type="EMBL" id="QYY41292.1"/>
    </source>
</evidence>
<keyword evidence="5 8" id="KW-0812">Transmembrane</keyword>
<dbReference type="EMBL" id="FNDE01000005">
    <property type="protein sequence ID" value="SDG89637.1"/>
    <property type="molecule type" value="Genomic_DNA"/>
</dbReference>
<dbReference type="EMBL" id="CP080764">
    <property type="protein sequence ID" value="QYY41292.1"/>
    <property type="molecule type" value="Genomic_DNA"/>
</dbReference>
<feature type="transmembrane region" description="Helical" evidence="8">
    <location>
        <begin position="190"/>
        <end position="209"/>
    </location>
</feature>
<reference evidence="9 12" key="2">
    <citation type="submission" date="2021-08" db="EMBL/GenBank/DDBJ databases">
        <title>Complete genome sequence of the strain Aneurinibacillus thermoaerophilus CCM 8960.</title>
        <authorList>
            <person name="Musilova J."/>
            <person name="Kourilova X."/>
            <person name="Pernicova I."/>
            <person name="Bezdicek M."/>
            <person name="Lengerova M."/>
            <person name="Obruca S."/>
            <person name="Sedlar K."/>
        </authorList>
    </citation>
    <scope>NUCLEOTIDE SEQUENCE [LARGE SCALE GENOMIC DNA]</scope>
    <source>
        <strain evidence="9 12">CCM 8960</strain>
    </source>
</reference>
<dbReference type="Pfam" id="PF03845">
    <property type="entry name" value="Spore_permease"/>
    <property type="match status" value="1"/>
</dbReference>
<evidence type="ECO:0000256" key="2">
    <source>
        <dbReference type="ARBA" id="ARBA00007998"/>
    </source>
</evidence>
<dbReference type="GO" id="GO:0016020">
    <property type="term" value="C:membrane"/>
    <property type="evidence" value="ECO:0007669"/>
    <property type="project" value="UniProtKB-SubCell"/>
</dbReference>
<evidence type="ECO:0000256" key="3">
    <source>
        <dbReference type="ARBA" id="ARBA00022448"/>
    </source>
</evidence>
<feature type="transmembrane region" description="Helical" evidence="8">
    <location>
        <begin position="221"/>
        <end position="244"/>
    </location>
</feature>
<organism evidence="10 11">
    <name type="scientific">Aneurinibacillus thermoaerophilus</name>
    <dbReference type="NCBI Taxonomy" id="143495"/>
    <lineage>
        <taxon>Bacteria</taxon>
        <taxon>Bacillati</taxon>
        <taxon>Bacillota</taxon>
        <taxon>Bacilli</taxon>
        <taxon>Bacillales</taxon>
        <taxon>Paenibacillaceae</taxon>
        <taxon>Aneurinibacillus group</taxon>
        <taxon>Aneurinibacillus</taxon>
    </lineage>
</organism>
<accession>A0A1G7XZM1</accession>
<comment type="similarity">
    <text evidence="2">Belongs to the amino acid-polyamine-organocation (APC) superfamily. Spore germination protein (SGP) (TC 2.A.3.9) family.</text>
</comment>
<feature type="transmembrane region" description="Helical" evidence="8">
    <location>
        <begin position="150"/>
        <end position="170"/>
    </location>
</feature>
<name>A0A1G7XZM1_ANETH</name>
<gene>
    <name evidence="9" type="ORF">K3F53_10030</name>
    <name evidence="10" type="ORF">SAMN04489735_100540</name>
</gene>
<feature type="transmembrane region" description="Helical" evidence="8">
    <location>
        <begin position="274"/>
        <end position="294"/>
    </location>
</feature>
<evidence type="ECO:0000256" key="5">
    <source>
        <dbReference type="ARBA" id="ARBA00022692"/>
    </source>
</evidence>
<evidence type="ECO:0000256" key="6">
    <source>
        <dbReference type="ARBA" id="ARBA00022989"/>
    </source>
</evidence>
<feature type="transmembrane region" description="Helical" evidence="8">
    <location>
        <begin position="83"/>
        <end position="108"/>
    </location>
</feature>
<feature type="transmembrane region" description="Helical" evidence="8">
    <location>
        <begin position="120"/>
        <end position="138"/>
    </location>
</feature>
<dbReference type="PANTHER" id="PTHR34975">
    <property type="entry name" value="SPORE GERMINATION PROTEIN A2"/>
    <property type="match status" value="1"/>
</dbReference>
<feature type="transmembrane region" description="Helical" evidence="8">
    <location>
        <begin position="43"/>
        <end position="62"/>
    </location>
</feature>
<feature type="transmembrane region" description="Helical" evidence="8">
    <location>
        <begin position="336"/>
        <end position="356"/>
    </location>
</feature>
<evidence type="ECO:0000313" key="11">
    <source>
        <dbReference type="Proteomes" id="UP000198956"/>
    </source>
</evidence>
<keyword evidence="6 8" id="KW-1133">Transmembrane helix</keyword>
<proteinExistence type="inferred from homology"/>
<dbReference type="Gene3D" id="1.20.1740.10">
    <property type="entry name" value="Amino acid/polyamine transporter I"/>
    <property type="match status" value="1"/>
</dbReference>
<keyword evidence="12" id="KW-1185">Reference proteome</keyword>
<dbReference type="NCBIfam" id="TIGR00912">
    <property type="entry name" value="2A0309"/>
    <property type="match status" value="1"/>
</dbReference>
<feature type="transmembrane region" description="Helical" evidence="8">
    <location>
        <begin position="12"/>
        <end position="31"/>
    </location>
</feature>
<dbReference type="RefSeq" id="WP_057898727.1">
    <property type="nucleotide sequence ID" value="NZ_CP080764.1"/>
</dbReference>
<evidence type="ECO:0000313" key="10">
    <source>
        <dbReference type="EMBL" id="SDG89637.1"/>
    </source>
</evidence>
<evidence type="ECO:0000256" key="4">
    <source>
        <dbReference type="ARBA" id="ARBA00022544"/>
    </source>
</evidence>
<dbReference type="GeneID" id="97141706"/>
<dbReference type="Proteomes" id="UP000826616">
    <property type="component" value="Chromosome"/>
</dbReference>